<dbReference type="RefSeq" id="WP_378589880.1">
    <property type="nucleotide sequence ID" value="NZ_JBHSKD010000009.1"/>
</dbReference>
<evidence type="ECO:0000313" key="2">
    <source>
        <dbReference type="Proteomes" id="UP001596087"/>
    </source>
</evidence>
<evidence type="ECO:0008006" key="3">
    <source>
        <dbReference type="Google" id="ProtNLM"/>
    </source>
</evidence>
<reference evidence="2" key="1">
    <citation type="journal article" date="2019" name="Int. J. Syst. Evol. Microbiol.">
        <title>The Global Catalogue of Microorganisms (GCM) 10K type strain sequencing project: providing services to taxonomists for standard genome sequencing and annotation.</title>
        <authorList>
            <consortium name="The Broad Institute Genomics Platform"/>
            <consortium name="The Broad Institute Genome Sequencing Center for Infectious Disease"/>
            <person name="Wu L."/>
            <person name="Ma J."/>
        </authorList>
    </citation>
    <scope>NUCLEOTIDE SEQUENCE [LARGE SCALE GENOMIC DNA]</scope>
    <source>
        <strain evidence="2">DFY41</strain>
    </source>
</reference>
<name>A0ABW0BIU0_9ACTN</name>
<accession>A0ABW0BIU0</accession>
<comment type="caution">
    <text evidence="1">The sequence shown here is derived from an EMBL/GenBank/DDBJ whole genome shotgun (WGS) entry which is preliminary data.</text>
</comment>
<dbReference type="EMBL" id="JBHSKD010000009">
    <property type="protein sequence ID" value="MFC5177118.1"/>
    <property type="molecule type" value="Genomic_DNA"/>
</dbReference>
<sequence>MASLLVVGSDDALAATPKPDRIQVDLITGSPAPGGTPTAAVPTTLVEASTPGVTPAPEQVFTVTVSFWAGTEPAAFTKDTALTVTSPQGAVVVLAGVATAGATSAQVRATMTTPVNQVRLTVDDVARGQGANDVAAGTASAAQRFDVVEDLRYVPSTRGTALTAGIGGDDGKCTAPTRANPVCGRAQLPLGAVSDNVLLSVGACDTVYARCGSSDGSVVQLLADLDEEVSTPAGTVTQDLYSKTAPAALVMACDKVLCGQGSIQKQTLNYSLAGNDALQPVPPCPAKNTIGATQEVCVDYVQSKRDNASDTYLYFLFTRDGRVSVG</sequence>
<dbReference type="Proteomes" id="UP001596087">
    <property type="component" value="Unassembled WGS sequence"/>
</dbReference>
<protein>
    <recommendedName>
        <fullName evidence="3">SbsA Ig-like domain-containing protein</fullName>
    </recommendedName>
</protein>
<evidence type="ECO:0000313" key="1">
    <source>
        <dbReference type="EMBL" id="MFC5177118.1"/>
    </source>
</evidence>
<keyword evidence="2" id="KW-1185">Reference proteome</keyword>
<gene>
    <name evidence="1" type="ORF">ACFPGP_10575</name>
</gene>
<proteinExistence type="predicted"/>
<organism evidence="1 2">
    <name type="scientific">Nocardioides taihuensis</name>
    <dbReference type="NCBI Taxonomy" id="1835606"/>
    <lineage>
        <taxon>Bacteria</taxon>
        <taxon>Bacillati</taxon>
        <taxon>Actinomycetota</taxon>
        <taxon>Actinomycetes</taxon>
        <taxon>Propionibacteriales</taxon>
        <taxon>Nocardioidaceae</taxon>
        <taxon>Nocardioides</taxon>
    </lineage>
</organism>